<feature type="chain" id="PRO_5046143725" evidence="2">
    <location>
        <begin position="26"/>
        <end position="113"/>
    </location>
</feature>
<evidence type="ECO:0000313" key="3">
    <source>
        <dbReference type="EMBL" id="KAE8419504.1"/>
    </source>
</evidence>
<keyword evidence="4" id="KW-1185">Reference proteome</keyword>
<keyword evidence="2" id="KW-0732">Signal</keyword>
<protein>
    <submittedName>
        <fullName evidence="3">Uncharacterized protein</fullName>
    </submittedName>
</protein>
<feature type="signal peptide" evidence="2">
    <location>
        <begin position="1"/>
        <end position="25"/>
    </location>
</feature>
<reference evidence="3 4" key="1">
    <citation type="submission" date="2019-04" db="EMBL/GenBank/DDBJ databases">
        <authorList>
            <consortium name="DOE Joint Genome Institute"/>
            <person name="Mondo S."/>
            <person name="Kjaerbolling I."/>
            <person name="Vesth T."/>
            <person name="Frisvad J.C."/>
            <person name="Nybo J.L."/>
            <person name="Theobald S."/>
            <person name="Kildgaard S."/>
            <person name="Isbrandt T."/>
            <person name="Kuo A."/>
            <person name="Sato A."/>
            <person name="Lyhne E.K."/>
            <person name="Kogle M.E."/>
            <person name="Wiebenga A."/>
            <person name="Kun R.S."/>
            <person name="Lubbers R.J."/>
            <person name="Makela M.R."/>
            <person name="Barry K."/>
            <person name="Chovatia M."/>
            <person name="Clum A."/>
            <person name="Daum C."/>
            <person name="Haridas S."/>
            <person name="He G."/>
            <person name="LaButti K."/>
            <person name="Lipzen A."/>
            <person name="Riley R."/>
            <person name="Salamov A."/>
            <person name="Simmons B.A."/>
            <person name="Magnuson J.K."/>
            <person name="Henrissat B."/>
            <person name="Mortensen U.H."/>
            <person name="Larsen T.O."/>
            <person name="Devries R.P."/>
            <person name="Grigoriev I.V."/>
            <person name="Machida M."/>
            <person name="Baker S.E."/>
            <person name="Andersen M.R."/>
            <person name="Cantor M.N."/>
            <person name="Hua S.X."/>
        </authorList>
    </citation>
    <scope>NUCLEOTIDE SEQUENCE [LARGE SCALE GENOMIC DNA]</scope>
    <source>
        <strain evidence="3 4">CBS 117616</strain>
    </source>
</reference>
<evidence type="ECO:0000256" key="2">
    <source>
        <dbReference type="SAM" id="SignalP"/>
    </source>
</evidence>
<proteinExistence type="predicted"/>
<dbReference type="Proteomes" id="UP000325395">
    <property type="component" value="Unassembled WGS sequence"/>
</dbReference>
<dbReference type="EMBL" id="ML735716">
    <property type="protein sequence ID" value="KAE8419504.1"/>
    <property type="molecule type" value="Genomic_DNA"/>
</dbReference>
<evidence type="ECO:0000313" key="4">
    <source>
        <dbReference type="Proteomes" id="UP000325395"/>
    </source>
</evidence>
<gene>
    <name evidence="3" type="ORF">BDV36DRAFT_294098</name>
</gene>
<sequence length="113" mass="12160">MPFFFKTYTINVLLAGVLVVQVASAHPFTDTTTEKRGKNHPKLSTADFPSMGYACPKTDKYADITTYTSGQLTKAYAKAAKYANEGTTFETSSSHPPPATVNLITASRGEGAF</sequence>
<accession>A0ABQ6WQY0</accession>
<feature type="region of interest" description="Disordered" evidence="1">
    <location>
        <begin position="29"/>
        <end position="50"/>
    </location>
</feature>
<organism evidence="3 4">
    <name type="scientific">Aspergillus pseudocaelatus</name>
    <dbReference type="NCBI Taxonomy" id="1825620"/>
    <lineage>
        <taxon>Eukaryota</taxon>
        <taxon>Fungi</taxon>
        <taxon>Dikarya</taxon>
        <taxon>Ascomycota</taxon>
        <taxon>Pezizomycotina</taxon>
        <taxon>Eurotiomycetes</taxon>
        <taxon>Eurotiomycetidae</taxon>
        <taxon>Eurotiales</taxon>
        <taxon>Aspergillaceae</taxon>
        <taxon>Aspergillus</taxon>
        <taxon>Aspergillus subgen. Circumdati</taxon>
    </lineage>
</organism>
<name>A0ABQ6WQY0_9EURO</name>
<evidence type="ECO:0000256" key="1">
    <source>
        <dbReference type="SAM" id="MobiDB-lite"/>
    </source>
</evidence>
<feature type="region of interest" description="Disordered" evidence="1">
    <location>
        <begin position="87"/>
        <end position="113"/>
    </location>
</feature>